<gene>
    <name evidence="1" type="ORF">Pan181_49920</name>
</gene>
<evidence type="ECO:0000313" key="2">
    <source>
        <dbReference type="Proteomes" id="UP000315750"/>
    </source>
</evidence>
<dbReference type="OrthoDB" id="9805817at2"/>
<name>A0A518AVM1_9BACT</name>
<dbReference type="KEGG" id="amuc:Pan181_49920"/>
<protein>
    <recommendedName>
        <fullName evidence="3">DUF4254 domain-containing protein</fullName>
    </recommendedName>
</protein>
<evidence type="ECO:0008006" key="3">
    <source>
        <dbReference type="Google" id="ProtNLM"/>
    </source>
</evidence>
<evidence type="ECO:0000313" key="1">
    <source>
        <dbReference type="EMBL" id="QDU58752.1"/>
    </source>
</evidence>
<dbReference type="EMBL" id="CP036278">
    <property type="protein sequence ID" value="QDU58752.1"/>
    <property type="molecule type" value="Genomic_DNA"/>
</dbReference>
<dbReference type="Proteomes" id="UP000315750">
    <property type="component" value="Chromosome"/>
</dbReference>
<dbReference type="InterPro" id="IPR025350">
    <property type="entry name" value="DUF4254"/>
</dbReference>
<dbReference type="Pfam" id="PF14063">
    <property type="entry name" value="DUF4254"/>
    <property type="match status" value="1"/>
</dbReference>
<reference evidence="1 2" key="1">
    <citation type="submission" date="2019-02" db="EMBL/GenBank/DDBJ databases">
        <title>Deep-cultivation of Planctomycetes and their phenomic and genomic characterization uncovers novel biology.</title>
        <authorList>
            <person name="Wiegand S."/>
            <person name="Jogler M."/>
            <person name="Boedeker C."/>
            <person name="Pinto D."/>
            <person name="Vollmers J."/>
            <person name="Rivas-Marin E."/>
            <person name="Kohn T."/>
            <person name="Peeters S.H."/>
            <person name="Heuer A."/>
            <person name="Rast P."/>
            <person name="Oberbeckmann S."/>
            <person name="Bunk B."/>
            <person name="Jeske O."/>
            <person name="Meyerdierks A."/>
            <person name="Storesund J.E."/>
            <person name="Kallscheuer N."/>
            <person name="Luecker S."/>
            <person name="Lage O.M."/>
            <person name="Pohl T."/>
            <person name="Merkel B.J."/>
            <person name="Hornburger P."/>
            <person name="Mueller R.-W."/>
            <person name="Bruemmer F."/>
            <person name="Labrenz M."/>
            <person name="Spormann A.M."/>
            <person name="Op den Camp H."/>
            <person name="Overmann J."/>
            <person name="Amann R."/>
            <person name="Jetten M.S.M."/>
            <person name="Mascher T."/>
            <person name="Medema M.H."/>
            <person name="Devos D.P."/>
            <person name="Kaster A.-K."/>
            <person name="Ovreas L."/>
            <person name="Rohde M."/>
            <person name="Galperin M.Y."/>
            <person name="Jogler C."/>
        </authorList>
    </citation>
    <scope>NUCLEOTIDE SEQUENCE [LARGE SCALE GENOMIC DNA]</scope>
    <source>
        <strain evidence="1 2">Pan181</strain>
    </source>
</reference>
<sequence length="205" mass="23723">MSFDPAQLVSTITQLQHDTVARWHEVDPDNPYEGLLNTVCQQHQFNFLLWHEEDIARSPDVTDQRIAAVKRAIDGYNQNRNDYIERVDEALIELLTAEGVAPAEDARLNTETPGSAVDRLSIMSLRIYHMNEQLDRTDVDEAHREKVAERIARCHLQHADLSQSLVELLGDLQQGKKQLKVYRQMKMYNDPTLNPYLYRRLRKAG</sequence>
<dbReference type="AlphaFoldDB" id="A0A518AVM1"/>
<dbReference type="RefSeq" id="WP_145251162.1">
    <property type="nucleotide sequence ID" value="NZ_CP036278.1"/>
</dbReference>
<accession>A0A518AVM1</accession>
<keyword evidence="2" id="KW-1185">Reference proteome</keyword>
<organism evidence="1 2">
    <name type="scientific">Aeoliella mucimassa</name>
    <dbReference type="NCBI Taxonomy" id="2527972"/>
    <lineage>
        <taxon>Bacteria</taxon>
        <taxon>Pseudomonadati</taxon>
        <taxon>Planctomycetota</taxon>
        <taxon>Planctomycetia</taxon>
        <taxon>Pirellulales</taxon>
        <taxon>Lacipirellulaceae</taxon>
        <taxon>Aeoliella</taxon>
    </lineage>
</organism>
<proteinExistence type="predicted"/>